<dbReference type="NCBIfam" id="NF006964">
    <property type="entry name" value="PRK09440.1-2"/>
    <property type="match status" value="1"/>
</dbReference>
<dbReference type="RefSeq" id="WP_081151556.1">
    <property type="nucleotide sequence ID" value="NZ_CP020465.1"/>
</dbReference>
<sequence length="422" mass="47322">MNLTKFGSKFTRPNGISQLMEDLGNAKNSKNPDIIMLGGGNPAVIPEVNEVFVNELQQLVSSAQVDKVIGLYDHPQGNEEFRVVLANKLNENYAWDIDENNISLSNGSQANFFVLFNLFAGEMPDGSHKKILFPLAPEYVGYADQGLSEDMFIAIKPDIEILDTENQSKQFKYVVNFAAVAEKLKSDHSIGAICVSRPTNPTGNVITDQELKQLDTLAQQYNIPLIVDNAYGHPFPGCIYTDATLTWHSNIILCMSLSKLGLAGLRTGIVIANKDIVQALGRINGSMILTPNSLGPTLLTRMIKDKELLKLCRNVVKPYYRDKSYTAIALFNEVFADMPVYLHKVEGAFFMWLWFKDAKISAETLYQRLKEKDVYIIPGHNFFIGIEDNWAHKHECIRINYATDESSLRKGLETIKLIMSES</sequence>
<dbReference type="Proteomes" id="UP000202259">
    <property type="component" value="Chromosome"/>
</dbReference>
<reference evidence="6 7" key="1">
    <citation type="submission" date="2017-08" db="EMBL/GenBank/DDBJ databases">
        <title>Complete genome of Colwellia sp. NB097-1, a psychrophile bacterium ioslated from Bering Sea.</title>
        <authorList>
            <person name="Chen X."/>
        </authorList>
    </citation>
    <scope>NUCLEOTIDE SEQUENCE [LARGE SCALE GENOMIC DNA]</scope>
    <source>
        <strain evidence="6 7">NB097-1</strain>
    </source>
</reference>
<keyword evidence="7" id="KW-1185">Reference proteome</keyword>
<feature type="domain" description="Aminotransferase class I/classII large" evidence="5">
    <location>
        <begin position="175"/>
        <end position="415"/>
    </location>
</feature>
<dbReference type="GO" id="GO:0005829">
    <property type="term" value="C:cytosol"/>
    <property type="evidence" value="ECO:0007669"/>
    <property type="project" value="TreeGrafter"/>
</dbReference>
<evidence type="ECO:0000256" key="1">
    <source>
        <dbReference type="ARBA" id="ARBA00001933"/>
    </source>
</evidence>
<dbReference type="GO" id="GO:0009042">
    <property type="term" value="F:valine-pyruvate transaminase activity"/>
    <property type="evidence" value="ECO:0007669"/>
    <property type="project" value="TreeGrafter"/>
</dbReference>
<evidence type="ECO:0000256" key="4">
    <source>
        <dbReference type="ARBA" id="ARBA00022898"/>
    </source>
</evidence>
<accession>A0A222G8N1</accession>
<evidence type="ECO:0000256" key="2">
    <source>
        <dbReference type="ARBA" id="ARBA00022576"/>
    </source>
</evidence>
<dbReference type="CDD" id="cd00609">
    <property type="entry name" value="AAT_like"/>
    <property type="match status" value="1"/>
</dbReference>
<keyword evidence="4" id="KW-0663">Pyridoxal phosphate</keyword>
<dbReference type="OrthoDB" id="9808770at2"/>
<evidence type="ECO:0000313" key="6">
    <source>
        <dbReference type="EMBL" id="ASP48256.1"/>
    </source>
</evidence>
<evidence type="ECO:0000313" key="7">
    <source>
        <dbReference type="Proteomes" id="UP000202259"/>
    </source>
</evidence>
<keyword evidence="6" id="KW-0670">Pyruvate</keyword>
<dbReference type="Pfam" id="PF00155">
    <property type="entry name" value="Aminotran_1_2"/>
    <property type="match status" value="1"/>
</dbReference>
<keyword evidence="2" id="KW-0032">Aminotransferase</keyword>
<dbReference type="InterPro" id="IPR015421">
    <property type="entry name" value="PyrdxlP-dep_Trfase_major"/>
</dbReference>
<evidence type="ECO:0000259" key="5">
    <source>
        <dbReference type="Pfam" id="PF00155"/>
    </source>
</evidence>
<evidence type="ECO:0000256" key="3">
    <source>
        <dbReference type="ARBA" id="ARBA00022679"/>
    </source>
</evidence>
<organism evidence="6 7">
    <name type="scientific">Cognaticolwellia beringensis</name>
    <dbReference type="NCBI Taxonomy" id="1967665"/>
    <lineage>
        <taxon>Bacteria</taxon>
        <taxon>Pseudomonadati</taxon>
        <taxon>Pseudomonadota</taxon>
        <taxon>Gammaproteobacteria</taxon>
        <taxon>Alteromonadales</taxon>
        <taxon>Colwelliaceae</taxon>
        <taxon>Cognaticolwellia</taxon>
    </lineage>
</organism>
<dbReference type="PANTHER" id="PTHR42790:SF4">
    <property type="entry name" value="VALINE--PYRUVATE AMINOTRANSFERASE"/>
    <property type="match status" value="1"/>
</dbReference>
<proteinExistence type="predicted"/>
<dbReference type="InterPro" id="IPR015424">
    <property type="entry name" value="PyrdxlP-dep_Trfase"/>
</dbReference>
<protein>
    <submittedName>
        <fullName evidence="6">Valine--pyruvate transaminase</fullName>
    </submittedName>
</protein>
<dbReference type="SUPFAM" id="SSF53383">
    <property type="entry name" value="PLP-dependent transferases"/>
    <property type="match status" value="1"/>
</dbReference>
<dbReference type="GO" id="GO:1901605">
    <property type="term" value="P:alpha-amino acid metabolic process"/>
    <property type="evidence" value="ECO:0007669"/>
    <property type="project" value="TreeGrafter"/>
</dbReference>
<dbReference type="GO" id="GO:0030170">
    <property type="term" value="F:pyridoxal phosphate binding"/>
    <property type="evidence" value="ECO:0007669"/>
    <property type="project" value="InterPro"/>
</dbReference>
<gene>
    <name evidence="6" type="ORF">B5D82_11095</name>
</gene>
<dbReference type="AlphaFoldDB" id="A0A222G8N1"/>
<name>A0A222G8N1_9GAMM</name>
<comment type="cofactor">
    <cofactor evidence="1">
        <name>pyridoxal 5'-phosphate</name>
        <dbReference type="ChEBI" id="CHEBI:597326"/>
    </cofactor>
</comment>
<dbReference type="EMBL" id="CP020465">
    <property type="protein sequence ID" value="ASP48256.1"/>
    <property type="molecule type" value="Genomic_DNA"/>
</dbReference>
<dbReference type="InterPro" id="IPR050859">
    <property type="entry name" value="Class-I_PLP-dep_aminotransf"/>
</dbReference>
<dbReference type="InterPro" id="IPR004839">
    <property type="entry name" value="Aminotransferase_I/II_large"/>
</dbReference>
<dbReference type="Gene3D" id="3.40.640.10">
    <property type="entry name" value="Type I PLP-dependent aspartate aminotransferase-like (Major domain)"/>
    <property type="match status" value="1"/>
</dbReference>
<keyword evidence="3" id="KW-0808">Transferase</keyword>
<dbReference type="KEGG" id="cber:B5D82_11095"/>
<dbReference type="NCBIfam" id="NF006967">
    <property type="entry name" value="PRK09440.1-5"/>
    <property type="match status" value="1"/>
</dbReference>
<dbReference type="PANTHER" id="PTHR42790">
    <property type="entry name" value="AMINOTRANSFERASE"/>
    <property type="match status" value="1"/>
</dbReference>